<comment type="subcellular location">
    <subcellularLocation>
        <location evidence="1">Nucleus</location>
    </subcellularLocation>
</comment>
<reference evidence="8" key="2">
    <citation type="submission" date="2021-02" db="EMBL/GenBank/DDBJ databases">
        <title>Aspergillus puulaauensis MK2 genome sequence.</title>
        <authorList>
            <person name="Futagami T."/>
            <person name="Mori K."/>
            <person name="Kadooka C."/>
            <person name="Tanaka T."/>
        </authorList>
    </citation>
    <scope>NUCLEOTIDE SEQUENCE</scope>
    <source>
        <strain evidence="8">MK2</strain>
    </source>
</reference>
<evidence type="ECO:0000256" key="4">
    <source>
        <dbReference type="ARBA" id="ARBA00023163"/>
    </source>
</evidence>
<dbReference type="InterPro" id="IPR036864">
    <property type="entry name" value="Zn2-C6_fun-type_DNA-bd_sf"/>
</dbReference>
<evidence type="ECO:0000259" key="7">
    <source>
        <dbReference type="PROSITE" id="PS50048"/>
    </source>
</evidence>
<evidence type="ECO:0000256" key="3">
    <source>
        <dbReference type="ARBA" id="ARBA00023125"/>
    </source>
</evidence>
<keyword evidence="5" id="KW-0539">Nucleus</keyword>
<dbReference type="Pfam" id="PF00172">
    <property type="entry name" value="Zn_clus"/>
    <property type="match status" value="1"/>
</dbReference>
<dbReference type="RefSeq" id="XP_041562319.1">
    <property type="nucleotide sequence ID" value="XM_041696716.1"/>
</dbReference>
<dbReference type="SMART" id="SM00066">
    <property type="entry name" value="GAL4"/>
    <property type="match status" value="1"/>
</dbReference>
<organism evidence="8 9">
    <name type="scientific">Aspergillus puulaauensis</name>
    <dbReference type="NCBI Taxonomy" id="1220207"/>
    <lineage>
        <taxon>Eukaryota</taxon>
        <taxon>Fungi</taxon>
        <taxon>Dikarya</taxon>
        <taxon>Ascomycota</taxon>
        <taxon>Pezizomycotina</taxon>
        <taxon>Eurotiomycetes</taxon>
        <taxon>Eurotiomycetidae</taxon>
        <taxon>Eurotiales</taxon>
        <taxon>Aspergillaceae</taxon>
        <taxon>Aspergillus</taxon>
    </lineage>
</organism>
<dbReference type="GeneID" id="64980130"/>
<dbReference type="OrthoDB" id="4937900at2759"/>
<dbReference type="GO" id="GO:0000976">
    <property type="term" value="F:transcription cis-regulatory region binding"/>
    <property type="evidence" value="ECO:0007669"/>
    <property type="project" value="TreeGrafter"/>
</dbReference>
<dbReference type="KEGG" id="apuu:APUU_80436S"/>
<dbReference type="CDD" id="cd00067">
    <property type="entry name" value="GAL4"/>
    <property type="match status" value="1"/>
</dbReference>
<keyword evidence="2" id="KW-0805">Transcription regulation</keyword>
<reference evidence="8" key="1">
    <citation type="submission" date="2021-01" db="EMBL/GenBank/DDBJ databases">
        <authorList>
            <consortium name="Aspergillus puulaauensis MK2 genome sequencing consortium"/>
            <person name="Kazuki M."/>
            <person name="Futagami T."/>
        </authorList>
    </citation>
    <scope>NUCLEOTIDE SEQUENCE</scope>
    <source>
        <strain evidence="8">MK2</strain>
    </source>
</reference>
<dbReference type="Pfam" id="PF11951">
    <property type="entry name" value="Fungal_trans_2"/>
    <property type="match status" value="1"/>
</dbReference>
<dbReference type="EMBL" id="AP024450">
    <property type="protein sequence ID" value="BCS30133.1"/>
    <property type="molecule type" value="Genomic_DNA"/>
</dbReference>
<dbReference type="Gene3D" id="4.10.240.10">
    <property type="entry name" value="Zn(2)-C6 fungal-type DNA-binding domain"/>
    <property type="match status" value="1"/>
</dbReference>
<dbReference type="InterPro" id="IPR001138">
    <property type="entry name" value="Zn2Cys6_DnaBD"/>
</dbReference>
<dbReference type="PANTHER" id="PTHR37534">
    <property type="entry name" value="TRANSCRIPTIONAL ACTIVATOR PROTEIN UGA3"/>
    <property type="match status" value="1"/>
</dbReference>
<gene>
    <name evidence="8" type="ORF">APUU_80436S</name>
</gene>
<evidence type="ECO:0000256" key="1">
    <source>
        <dbReference type="ARBA" id="ARBA00004123"/>
    </source>
</evidence>
<dbReference type="PROSITE" id="PS00463">
    <property type="entry name" value="ZN2_CY6_FUNGAL_1"/>
    <property type="match status" value="1"/>
</dbReference>
<sequence length="642" mass="70278">MSLGASGDPEAENTRRRTRTGCLPCRGRRRKCDGARPACRNCEVKGTACQWGLKIAFHPSRTYSLSARDSVSLAAIEQQWSRARTENPRFGTIINETQEVICGYSILDDLDTSFVDSPDPPNYEDTEEYLQMAASPSATTAAVRPPSSSGACSSPATSGGVVTSEYEDHPRQALPTDFSIGDLLLRPRGAVSEQPRRSSFVSWAVAPACEPDYTVPFIGPVDEAPVGAPLLASPAETLQPPEPPLPVSNAEMARLVSLYIQETGTWCETTDSDMHFTMRSIHEMMRSPAFIAAVMALASRQLDHVGHRPQPITLELYQYTIQLLLQQGPAKQDASALATCTLLCVYEMMASGVYEWRRHLKGCAAHLQAQKWNGSSKGIVKSCFWAFARIDVWAALISRKTTLIPTNFWLDDMSIASVAAKRDIDDYCNLANLIFAEIVNFLATRGPDESGHDNTYTASEVSPLLRNPPASSKVFPVVLYSRSSSICGNTFYHAGSILLLQTGEVPLHADNISSELNNLVWHAREIGGISISNPSHANWVNQVQPLYIAGTVFAPGGEAPSSWTYDSINLLDAQTQLDLSLRRGSAINPATGDDMSLATWEEEEKYAAEKVLLLKQLARIERETGWKTSDRAASLRTLWGMG</sequence>
<dbReference type="SUPFAM" id="SSF57701">
    <property type="entry name" value="Zn2/Cys6 DNA-binding domain"/>
    <property type="match status" value="1"/>
</dbReference>
<dbReference type="Proteomes" id="UP000654913">
    <property type="component" value="Chromosome 8"/>
</dbReference>
<dbReference type="PROSITE" id="PS50048">
    <property type="entry name" value="ZN2_CY6_FUNGAL_2"/>
    <property type="match status" value="1"/>
</dbReference>
<name>A0A7R7Y051_9EURO</name>
<dbReference type="PANTHER" id="PTHR37534:SF4">
    <property type="entry name" value="ZN(II)2CYS6 TRANSCRIPTION FACTOR (EUROFUNG)"/>
    <property type="match status" value="1"/>
</dbReference>
<dbReference type="GO" id="GO:0008270">
    <property type="term" value="F:zinc ion binding"/>
    <property type="evidence" value="ECO:0007669"/>
    <property type="project" value="InterPro"/>
</dbReference>
<keyword evidence="4" id="KW-0804">Transcription</keyword>
<accession>A0A7R7Y051</accession>
<evidence type="ECO:0000313" key="8">
    <source>
        <dbReference type="EMBL" id="BCS30133.1"/>
    </source>
</evidence>
<dbReference type="GO" id="GO:0000981">
    <property type="term" value="F:DNA-binding transcription factor activity, RNA polymerase II-specific"/>
    <property type="evidence" value="ECO:0007669"/>
    <property type="project" value="InterPro"/>
</dbReference>
<feature type="domain" description="Zn(2)-C6 fungal-type" evidence="7">
    <location>
        <begin position="21"/>
        <end position="51"/>
    </location>
</feature>
<evidence type="ECO:0000256" key="6">
    <source>
        <dbReference type="SAM" id="MobiDB-lite"/>
    </source>
</evidence>
<proteinExistence type="predicted"/>
<evidence type="ECO:0000256" key="5">
    <source>
        <dbReference type="ARBA" id="ARBA00023242"/>
    </source>
</evidence>
<evidence type="ECO:0000256" key="2">
    <source>
        <dbReference type="ARBA" id="ARBA00023015"/>
    </source>
</evidence>
<dbReference type="InterPro" id="IPR021858">
    <property type="entry name" value="Fun_TF"/>
</dbReference>
<protein>
    <recommendedName>
        <fullName evidence="7">Zn(2)-C6 fungal-type domain-containing protein</fullName>
    </recommendedName>
</protein>
<evidence type="ECO:0000313" key="9">
    <source>
        <dbReference type="Proteomes" id="UP000654913"/>
    </source>
</evidence>
<dbReference type="GO" id="GO:0045944">
    <property type="term" value="P:positive regulation of transcription by RNA polymerase II"/>
    <property type="evidence" value="ECO:0007669"/>
    <property type="project" value="TreeGrafter"/>
</dbReference>
<dbReference type="AlphaFoldDB" id="A0A7R7Y051"/>
<feature type="region of interest" description="Disordered" evidence="6">
    <location>
        <begin position="140"/>
        <end position="167"/>
    </location>
</feature>
<keyword evidence="9" id="KW-1185">Reference proteome</keyword>
<dbReference type="GO" id="GO:0005634">
    <property type="term" value="C:nucleus"/>
    <property type="evidence" value="ECO:0007669"/>
    <property type="project" value="UniProtKB-SubCell"/>
</dbReference>
<feature type="compositionally biased region" description="Low complexity" evidence="6">
    <location>
        <begin position="145"/>
        <end position="160"/>
    </location>
</feature>
<keyword evidence="3" id="KW-0238">DNA-binding</keyword>